<organism evidence="2 3">
    <name type="scientific">Armatimonas rosea</name>
    <dbReference type="NCBI Taxonomy" id="685828"/>
    <lineage>
        <taxon>Bacteria</taxon>
        <taxon>Bacillati</taxon>
        <taxon>Armatimonadota</taxon>
        <taxon>Armatimonadia</taxon>
        <taxon>Armatimonadales</taxon>
        <taxon>Armatimonadaceae</taxon>
        <taxon>Armatimonas</taxon>
    </lineage>
</organism>
<keyword evidence="3" id="KW-1185">Reference proteome</keyword>
<gene>
    <name evidence="2" type="ORF">HNQ39_005236</name>
</gene>
<dbReference type="RefSeq" id="WP_184203495.1">
    <property type="nucleotide sequence ID" value="NZ_JACHGW010000006.1"/>
</dbReference>
<dbReference type="EMBL" id="JACHGW010000006">
    <property type="protein sequence ID" value="MBB6053402.1"/>
    <property type="molecule type" value="Genomic_DNA"/>
</dbReference>
<comment type="caution">
    <text evidence="2">The sequence shown here is derived from an EMBL/GenBank/DDBJ whole genome shotgun (WGS) entry which is preliminary data.</text>
</comment>
<evidence type="ECO:0000313" key="3">
    <source>
        <dbReference type="Proteomes" id="UP000520814"/>
    </source>
</evidence>
<accession>A0A7W9WAA4</accession>
<sequence length="110" mass="11931">MKQQLAWGVLTLWIGFWTYFVVAAGITDGGGFPALIRVLVFLIVFGSGALTAWRWPQQGSLVLFLTSIGLTLAILLGAKKNPALTQLFLLATMALPPLIAAKLLQHEPTR</sequence>
<protein>
    <submittedName>
        <fullName evidence="2">Uncharacterized protein</fullName>
    </submittedName>
</protein>
<keyword evidence="1" id="KW-0812">Transmembrane</keyword>
<keyword evidence="1" id="KW-0472">Membrane</keyword>
<dbReference type="Proteomes" id="UP000520814">
    <property type="component" value="Unassembled WGS sequence"/>
</dbReference>
<reference evidence="2 3" key="1">
    <citation type="submission" date="2020-08" db="EMBL/GenBank/DDBJ databases">
        <title>Genomic Encyclopedia of Type Strains, Phase IV (KMG-IV): sequencing the most valuable type-strain genomes for metagenomic binning, comparative biology and taxonomic classification.</title>
        <authorList>
            <person name="Goeker M."/>
        </authorList>
    </citation>
    <scope>NUCLEOTIDE SEQUENCE [LARGE SCALE GENOMIC DNA]</scope>
    <source>
        <strain evidence="2 3">DSM 23562</strain>
    </source>
</reference>
<proteinExistence type="predicted"/>
<keyword evidence="1" id="KW-1133">Transmembrane helix</keyword>
<feature type="transmembrane region" description="Helical" evidence="1">
    <location>
        <begin position="60"/>
        <end position="78"/>
    </location>
</feature>
<name>A0A7W9WAA4_ARMRO</name>
<dbReference type="AlphaFoldDB" id="A0A7W9WAA4"/>
<feature type="transmembrane region" description="Helical" evidence="1">
    <location>
        <begin position="7"/>
        <end position="26"/>
    </location>
</feature>
<evidence type="ECO:0000256" key="1">
    <source>
        <dbReference type="SAM" id="Phobius"/>
    </source>
</evidence>
<feature type="transmembrane region" description="Helical" evidence="1">
    <location>
        <begin position="84"/>
        <end position="104"/>
    </location>
</feature>
<evidence type="ECO:0000313" key="2">
    <source>
        <dbReference type="EMBL" id="MBB6053402.1"/>
    </source>
</evidence>
<feature type="transmembrane region" description="Helical" evidence="1">
    <location>
        <begin position="32"/>
        <end position="53"/>
    </location>
</feature>